<feature type="compositionally biased region" description="Pro residues" evidence="1">
    <location>
        <begin position="301"/>
        <end position="313"/>
    </location>
</feature>
<evidence type="ECO:0000313" key="3">
    <source>
        <dbReference type="Proteomes" id="UP001164743"/>
    </source>
</evidence>
<dbReference type="RefSeq" id="XP_053021353.1">
    <property type="nucleotide sequence ID" value="XM_053170131.1"/>
</dbReference>
<gene>
    <name evidence="2" type="ORF">PtA15_6A427</name>
</gene>
<sequence length="322" mass="35807">MSLAHLQEWCLALENTVIRPHQTYGMLSDSIIYAFYTLLLKHHDDAQFTESMNSRLTELFLSAAAFPNSGIQWAQELHCPNEGLSKNFRMWDTLQWQLIGEPEPRLKPLVDAKNKNDYTYIIENLDKVIGEIFSSQPAKDLSAQTRVASIAVLSHFLKTNNEPTNAKANELMNSLVSNSKGAYLLFNHERTLLSVSSFQNQNQNGPRKSISFGLTKGSKGSGSSHYLGSNMGGEMARCWISSALNQSLSSRGLHETQMRMSQATTSSPRQMTTDRTIKPPKLPAQEGSSNLESAKSEPLKPSHPPSQTSPPKPPLKEKKKSC</sequence>
<feature type="region of interest" description="Disordered" evidence="1">
    <location>
        <begin position="253"/>
        <end position="322"/>
    </location>
</feature>
<accession>A0ABY7CN73</accession>
<dbReference type="GeneID" id="77811026"/>
<evidence type="ECO:0000256" key="1">
    <source>
        <dbReference type="SAM" id="MobiDB-lite"/>
    </source>
</evidence>
<reference evidence="2" key="1">
    <citation type="submission" date="2022-10" db="EMBL/GenBank/DDBJ databases">
        <title>Puccinia triticina Genome sequencing and assembly.</title>
        <authorList>
            <person name="Li C."/>
        </authorList>
    </citation>
    <scope>NUCLEOTIDE SEQUENCE</scope>
    <source>
        <strain evidence="2">Pt15</strain>
    </source>
</reference>
<proteinExistence type="predicted"/>
<dbReference type="Proteomes" id="UP001164743">
    <property type="component" value="Chromosome 6A"/>
</dbReference>
<keyword evidence="3" id="KW-1185">Reference proteome</keyword>
<organism evidence="2 3">
    <name type="scientific">Puccinia triticina</name>
    <dbReference type="NCBI Taxonomy" id="208348"/>
    <lineage>
        <taxon>Eukaryota</taxon>
        <taxon>Fungi</taxon>
        <taxon>Dikarya</taxon>
        <taxon>Basidiomycota</taxon>
        <taxon>Pucciniomycotina</taxon>
        <taxon>Pucciniomycetes</taxon>
        <taxon>Pucciniales</taxon>
        <taxon>Pucciniaceae</taxon>
        <taxon>Puccinia</taxon>
    </lineage>
</organism>
<protein>
    <submittedName>
        <fullName evidence="2">Uncharacterized protein</fullName>
    </submittedName>
</protein>
<feature type="region of interest" description="Disordered" evidence="1">
    <location>
        <begin position="198"/>
        <end position="227"/>
    </location>
</feature>
<dbReference type="EMBL" id="CP110426">
    <property type="protein sequence ID" value="WAQ85798.1"/>
    <property type="molecule type" value="Genomic_DNA"/>
</dbReference>
<name>A0ABY7CN73_9BASI</name>
<feature type="compositionally biased region" description="Polar residues" evidence="1">
    <location>
        <begin position="258"/>
        <end position="274"/>
    </location>
</feature>
<feature type="compositionally biased region" description="Low complexity" evidence="1">
    <location>
        <begin position="211"/>
        <end position="227"/>
    </location>
</feature>
<evidence type="ECO:0000313" key="2">
    <source>
        <dbReference type="EMBL" id="WAQ85798.1"/>
    </source>
</evidence>